<dbReference type="Pfam" id="PF00557">
    <property type="entry name" value="Peptidase_M24"/>
    <property type="match status" value="1"/>
</dbReference>
<comment type="caution">
    <text evidence="2">The sequence shown here is derived from an EMBL/GenBank/DDBJ whole genome shotgun (WGS) entry which is preliminary data.</text>
</comment>
<dbReference type="GO" id="GO:0004177">
    <property type="term" value="F:aminopeptidase activity"/>
    <property type="evidence" value="ECO:0007669"/>
    <property type="project" value="UniProtKB-KW"/>
</dbReference>
<feature type="domain" description="Peptidase M24" evidence="1">
    <location>
        <begin position="204"/>
        <end position="411"/>
    </location>
</feature>
<dbReference type="RefSeq" id="WP_035070986.1">
    <property type="nucleotide sequence ID" value="NZ_JMIH01000014.1"/>
</dbReference>
<proteinExistence type="predicted"/>
<dbReference type="eggNOG" id="COG0006">
    <property type="taxonomic scope" value="Bacteria"/>
</dbReference>
<name>A0A074L0U2_9BACT</name>
<dbReference type="SUPFAM" id="SSF55920">
    <property type="entry name" value="Creatinase/aminopeptidase"/>
    <property type="match status" value="1"/>
</dbReference>
<evidence type="ECO:0000259" key="1">
    <source>
        <dbReference type="Pfam" id="PF00557"/>
    </source>
</evidence>
<dbReference type="InterPro" id="IPR000994">
    <property type="entry name" value="Pept_M24"/>
</dbReference>
<dbReference type="OrthoDB" id="9765815at2"/>
<keyword evidence="2" id="KW-0378">Hydrolase</keyword>
<dbReference type="InterPro" id="IPR036005">
    <property type="entry name" value="Creatinase/aminopeptidase-like"/>
</dbReference>
<evidence type="ECO:0000313" key="2">
    <source>
        <dbReference type="EMBL" id="KEO74774.1"/>
    </source>
</evidence>
<dbReference type="Proteomes" id="UP000027821">
    <property type="component" value="Unassembled WGS sequence"/>
</dbReference>
<dbReference type="Gene3D" id="3.90.230.10">
    <property type="entry name" value="Creatinase/methionine aminopeptidase superfamily"/>
    <property type="match status" value="1"/>
</dbReference>
<reference evidence="2 3" key="1">
    <citation type="submission" date="2014-04" db="EMBL/GenBank/DDBJ databases">
        <title>Characterization and application of a salt tolerant electro-active bacterium.</title>
        <authorList>
            <person name="Yang L."/>
            <person name="Wei S."/>
            <person name="Tay Q.X.M."/>
        </authorList>
    </citation>
    <scope>NUCLEOTIDE SEQUENCE [LARGE SCALE GENOMIC DNA]</scope>
    <source>
        <strain evidence="2 3">LY1</strain>
    </source>
</reference>
<keyword evidence="3" id="KW-1185">Reference proteome</keyword>
<evidence type="ECO:0000313" key="3">
    <source>
        <dbReference type="Proteomes" id="UP000027821"/>
    </source>
</evidence>
<organism evidence="2 3">
    <name type="scientific">Anditalea andensis</name>
    <dbReference type="NCBI Taxonomy" id="1048983"/>
    <lineage>
        <taxon>Bacteria</taxon>
        <taxon>Pseudomonadati</taxon>
        <taxon>Bacteroidota</taxon>
        <taxon>Cytophagia</taxon>
        <taxon>Cytophagales</taxon>
        <taxon>Cytophagaceae</taxon>
        <taxon>Anditalea</taxon>
    </lineage>
</organism>
<dbReference type="EMBL" id="JMIH01000014">
    <property type="protein sequence ID" value="KEO74774.1"/>
    <property type="molecule type" value="Genomic_DNA"/>
</dbReference>
<accession>A0A074L0U2</accession>
<gene>
    <name evidence="2" type="ORF">EL17_03605</name>
</gene>
<keyword evidence="2" id="KW-0031">Aminopeptidase</keyword>
<protein>
    <submittedName>
        <fullName evidence="2">Xaa-Pro aminopeptidase</fullName>
    </submittedName>
</protein>
<keyword evidence="2" id="KW-0645">Protease</keyword>
<sequence>MKKLLLLIVLTPLFYPLRAQNYHILTQKEQAEVIDLWLNDKIDHVLPALMRREGIDMWLIISREYNEDPVLKTFLPATWLAARRRTMLILFDRGEGKGIEKLAVARYDVGEAFKKSWDPEMEPDQWSQLAKLIQERAPEKIGINKALDYGHADGLNATEYDLLMSYLPTELHPKVVSAQSLAVGWLETRTDAEMATYRHIVGIAHDIIAEGLSESVITPGVTTTDDVVWWYRERVRELKLDTWFHPTVDIQRAQGASTIRTFSSRPGSQVIMPGDLLHMDFGITYLRLNTDTQQLAYVLKEGEIEAPDYLMEALKIGNRLQDILTDQFQSGRTGNEILKKAREQSALEGIKGTIYTHPIGYHGHAAGPTIGMWDNQGATAGSGDYPLYPNTAFSIELNAEVPIAEWGQMVRVMLEEEAYFDGEKVSYINGRQKKILTVPRRQSHLE</sequence>
<dbReference type="AlphaFoldDB" id="A0A074L0U2"/>
<dbReference type="STRING" id="1048983.EL17_03605"/>